<dbReference type="Pfam" id="PF06429">
    <property type="entry name" value="Flg_bbr_C"/>
    <property type="match status" value="1"/>
</dbReference>
<dbReference type="PROSITE" id="PS00588">
    <property type="entry name" value="FLAGELLA_BB_ROD"/>
    <property type="match status" value="1"/>
</dbReference>
<name>A0A3R8T4G1_9BURK</name>
<evidence type="ECO:0000256" key="6">
    <source>
        <dbReference type="ARBA" id="ARBA00023143"/>
    </source>
</evidence>
<feature type="domain" description="Flagellar basal-body/hook protein C-terminal" evidence="8">
    <location>
        <begin position="610"/>
        <end position="646"/>
    </location>
</feature>
<dbReference type="PANTHER" id="PTHR30033:SF1">
    <property type="entry name" value="FLAGELLAR HOOK-ASSOCIATED PROTEIN 1"/>
    <property type="match status" value="1"/>
</dbReference>
<dbReference type="RefSeq" id="WP_125241859.1">
    <property type="nucleotide sequence ID" value="NZ_RSED01000002.1"/>
</dbReference>
<dbReference type="Pfam" id="PF00460">
    <property type="entry name" value="Flg_bb_rod"/>
    <property type="match status" value="1"/>
</dbReference>
<evidence type="ECO:0000256" key="1">
    <source>
        <dbReference type="ARBA" id="ARBA00004365"/>
    </source>
</evidence>
<dbReference type="AlphaFoldDB" id="A0A3R8T4G1"/>
<evidence type="ECO:0000313" key="11">
    <source>
        <dbReference type="EMBL" id="RRS05952.1"/>
    </source>
</evidence>
<feature type="domain" description="Flagellar hook-associated protein FlgK helical" evidence="10">
    <location>
        <begin position="93"/>
        <end position="328"/>
    </location>
</feature>
<sequence length="650" mass="67738">MGSGLFALGTRAMFANTAVLDTISNNISNANTEGYSRQQVELATEDGRFTGAGFFGRGVRIATVSRSSDPYLAREANNTASVASSDQARLDKLTQLEKVFPLGESGIGYSAGQMLNAFVDVANQPQDLSARQVVLARAEDFAARIRSADTQLSSLQEGVTNDLRNTVAQVNSIAQNIANINQKIASVKGVGHSPNDLLDQRDLLVKQLNQLIQVSTVEADDGTMSIFIGGGQRLVLSNSAEQLAIGTDEFDSSKATLLISDVGIKRPVNQGLVVGGTVAGLLKVQNEDIPQARALLGQMSAALAWRVNQQQSLGLDLGTPPGAGGNIFTTGTPQVLPSVKNTSSLSPPPVTMTILDGRELQASDYSLVPDSAVAGQYTLSRKSDGLVTSVTDGSEVDGFRINITGAVNAGDKFELRPASASAGQMRRVLDNPTGIAAASPFTATTNAANKGTATVGSLSMVSQPDATLPPLNGTELNIVFTSASGDYELQSPLGTPVASGTWQAGSPISYNGFELKLNGVPSNGDVIKVDNTTYPAGNNGNALSLLALRDEDIVGRRDNGGGSTAPGATITNAYSQMIGAIGVQVQGAKTSAEISATLASNAEEILTNKTGVNLDEEAARLIQFQQSYQAAAKILQIAQTIFDTLLETAR</sequence>
<dbReference type="Pfam" id="PF22638">
    <property type="entry name" value="FlgK_D1"/>
    <property type="match status" value="1"/>
</dbReference>
<dbReference type="PANTHER" id="PTHR30033">
    <property type="entry name" value="FLAGELLAR HOOK-ASSOCIATED PROTEIN 1"/>
    <property type="match status" value="1"/>
</dbReference>
<keyword evidence="6" id="KW-0975">Bacterial flagellum</keyword>
<dbReference type="Proteomes" id="UP000269265">
    <property type="component" value="Unassembled WGS sequence"/>
</dbReference>
<protein>
    <recommendedName>
        <fullName evidence="4">Flagellar hook-associated protein 1</fullName>
    </recommendedName>
</protein>
<reference evidence="11 12" key="1">
    <citation type="submission" date="2018-12" db="EMBL/GenBank/DDBJ databases">
        <title>The whole draft genome of Aquabacterium sp. SJQ9.</title>
        <authorList>
            <person name="Sun L."/>
            <person name="Gao X."/>
            <person name="Chen W."/>
            <person name="Huang K."/>
        </authorList>
    </citation>
    <scope>NUCLEOTIDE SEQUENCE [LARGE SCALE GENOMIC DNA]</scope>
    <source>
        <strain evidence="11 12">SJQ9</strain>
    </source>
</reference>
<comment type="similarity">
    <text evidence="3">Belongs to the flagella basal body rod proteins family.</text>
</comment>
<dbReference type="PRINTS" id="PR01005">
    <property type="entry name" value="FLGHOOKAP1"/>
</dbReference>
<dbReference type="OrthoDB" id="9802553at2"/>
<accession>A0A3R8T4G1</accession>
<evidence type="ECO:0000256" key="4">
    <source>
        <dbReference type="ARBA" id="ARBA00016244"/>
    </source>
</evidence>
<dbReference type="InterPro" id="IPR001444">
    <property type="entry name" value="Flag_bb_rod_N"/>
</dbReference>
<comment type="subcellular location">
    <subcellularLocation>
        <location evidence="1">Bacterial flagellum</location>
    </subcellularLocation>
    <subcellularLocation>
        <location evidence="2">Secreted</location>
    </subcellularLocation>
</comment>
<dbReference type="GO" id="GO:0005576">
    <property type="term" value="C:extracellular region"/>
    <property type="evidence" value="ECO:0007669"/>
    <property type="project" value="UniProtKB-SubCell"/>
</dbReference>
<keyword evidence="11" id="KW-0282">Flagellum</keyword>
<dbReference type="EMBL" id="RSED01000002">
    <property type="protein sequence ID" value="RRS05952.1"/>
    <property type="molecule type" value="Genomic_DNA"/>
</dbReference>
<proteinExistence type="inferred from homology"/>
<dbReference type="GO" id="GO:0009424">
    <property type="term" value="C:bacterial-type flagellum hook"/>
    <property type="evidence" value="ECO:0007669"/>
    <property type="project" value="InterPro"/>
</dbReference>
<dbReference type="GO" id="GO:0005198">
    <property type="term" value="F:structural molecule activity"/>
    <property type="evidence" value="ECO:0007669"/>
    <property type="project" value="InterPro"/>
</dbReference>
<evidence type="ECO:0000259" key="10">
    <source>
        <dbReference type="Pfam" id="PF22638"/>
    </source>
</evidence>
<dbReference type="SUPFAM" id="SSF64518">
    <property type="entry name" value="Phase 1 flagellin"/>
    <property type="match status" value="2"/>
</dbReference>
<dbReference type="GO" id="GO:0044780">
    <property type="term" value="P:bacterial-type flagellum assembly"/>
    <property type="evidence" value="ECO:0007669"/>
    <property type="project" value="InterPro"/>
</dbReference>
<dbReference type="InterPro" id="IPR002371">
    <property type="entry name" value="FlgK"/>
</dbReference>
<evidence type="ECO:0000256" key="3">
    <source>
        <dbReference type="ARBA" id="ARBA00009677"/>
    </source>
</evidence>
<evidence type="ECO:0000259" key="8">
    <source>
        <dbReference type="Pfam" id="PF06429"/>
    </source>
</evidence>
<feature type="domain" description="Flagellar basal body rod protein N-terminal" evidence="7">
    <location>
        <begin position="10"/>
        <end position="35"/>
    </location>
</feature>
<dbReference type="InterPro" id="IPR049119">
    <property type="entry name" value="FlgK_D2-like"/>
</dbReference>
<feature type="domain" description="Flagellar hook-associated protein 1 D2-like" evidence="9">
    <location>
        <begin position="349"/>
        <end position="417"/>
    </location>
</feature>
<keyword evidence="12" id="KW-1185">Reference proteome</keyword>
<dbReference type="InterPro" id="IPR010930">
    <property type="entry name" value="Flg_bb/hook_C_dom"/>
</dbReference>
<dbReference type="InterPro" id="IPR053927">
    <property type="entry name" value="FlgK_helical"/>
</dbReference>
<evidence type="ECO:0000256" key="5">
    <source>
        <dbReference type="ARBA" id="ARBA00022525"/>
    </source>
</evidence>
<keyword evidence="5" id="KW-0964">Secreted</keyword>
<gene>
    <name evidence="11" type="primary">flgK</name>
    <name evidence="11" type="ORF">EIP75_03595</name>
</gene>
<dbReference type="NCBIfam" id="TIGR02492">
    <property type="entry name" value="flgK_ends"/>
    <property type="match status" value="1"/>
</dbReference>
<dbReference type="InterPro" id="IPR019776">
    <property type="entry name" value="Flagellar_basal_body_rod_CS"/>
</dbReference>
<comment type="caution">
    <text evidence="11">The sequence shown here is derived from an EMBL/GenBank/DDBJ whole genome shotgun (WGS) entry which is preliminary data.</text>
</comment>
<evidence type="ECO:0000256" key="2">
    <source>
        <dbReference type="ARBA" id="ARBA00004613"/>
    </source>
</evidence>
<keyword evidence="11" id="KW-0969">Cilium</keyword>
<dbReference type="Pfam" id="PF21158">
    <property type="entry name" value="flgK_1st_1"/>
    <property type="match status" value="1"/>
</dbReference>
<keyword evidence="11" id="KW-0966">Cell projection</keyword>
<evidence type="ECO:0000259" key="9">
    <source>
        <dbReference type="Pfam" id="PF21158"/>
    </source>
</evidence>
<organism evidence="11 12">
    <name type="scientific">Aquabacterium soli</name>
    <dbReference type="NCBI Taxonomy" id="2493092"/>
    <lineage>
        <taxon>Bacteria</taxon>
        <taxon>Pseudomonadati</taxon>
        <taxon>Pseudomonadota</taxon>
        <taxon>Betaproteobacteria</taxon>
        <taxon>Burkholderiales</taxon>
        <taxon>Aquabacterium</taxon>
    </lineage>
</organism>
<evidence type="ECO:0000313" key="12">
    <source>
        <dbReference type="Proteomes" id="UP000269265"/>
    </source>
</evidence>
<evidence type="ECO:0000259" key="7">
    <source>
        <dbReference type="Pfam" id="PF00460"/>
    </source>
</evidence>